<organism evidence="1">
    <name type="scientific">Siphoviridae sp. ctqPo10</name>
    <dbReference type="NCBI Taxonomy" id="2827948"/>
    <lineage>
        <taxon>Viruses</taxon>
        <taxon>Duplodnaviria</taxon>
        <taxon>Heunggongvirae</taxon>
        <taxon>Uroviricota</taxon>
        <taxon>Caudoviricetes</taxon>
    </lineage>
</organism>
<dbReference type="EMBL" id="BK032682">
    <property type="protein sequence ID" value="DAF54702.1"/>
    <property type="molecule type" value="Genomic_DNA"/>
</dbReference>
<proteinExistence type="predicted"/>
<name>A0A8S5SUT7_9CAUD</name>
<sequence>MTFLNRDKTWGGTSDKNFCDETKILSGIWIGSWDGRF</sequence>
<reference evidence="1" key="1">
    <citation type="journal article" date="2021" name="Proc. Natl. Acad. Sci. U.S.A.">
        <title>A Catalog of Tens of Thousands of Viruses from Human Metagenomes Reveals Hidden Associations with Chronic Diseases.</title>
        <authorList>
            <person name="Tisza M.J."/>
            <person name="Buck C.B."/>
        </authorList>
    </citation>
    <scope>NUCLEOTIDE SEQUENCE</scope>
    <source>
        <strain evidence="1">CtqPo10</strain>
    </source>
</reference>
<evidence type="ECO:0000313" key="1">
    <source>
        <dbReference type="EMBL" id="DAF54702.1"/>
    </source>
</evidence>
<protein>
    <submittedName>
        <fullName evidence="1">Uncharacterized protein</fullName>
    </submittedName>
</protein>
<accession>A0A8S5SUT7</accession>